<protein>
    <submittedName>
        <fullName evidence="1">Uncharacterized protein</fullName>
    </submittedName>
</protein>
<reference evidence="1 2" key="1">
    <citation type="journal article" date="2016" name="Sci. Rep.">
        <title>Peltaster fructicola genome reveals evolution from an invasive phytopathogen to an ectophytic parasite.</title>
        <authorList>
            <person name="Xu C."/>
            <person name="Chen H."/>
            <person name="Gleason M.L."/>
            <person name="Xu J.R."/>
            <person name="Liu H."/>
            <person name="Zhang R."/>
            <person name="Sun G."/>
        </authorList>
    </citation>
    <scope>NUCLEOTIDE SEQUENCE [LARGE SCALE GENOMIC DNA]</scope>
    <source>
        <strain evidence="1 2">LNHT1506</strain>
    </source>
</reference>
<dbReference type="Proteomes" id="UP000503462">
    <property type="component" value="Chromosome 2"/>
</dbReference>
<organism evidence="1 2">
    <name type="scientific">Peltaster fructicola</name>
    <dbReference type="NCBI Taxonomy" id="286661"/>
    <lineage>
        <taxon>Eukaryota</taxon>
        <taxon>Fungi</taxon>
        <taxon>Dikarya</taxon>
        <taxon>Ascomycota</taxon>
        <taxon>Pezizomycotina</taxon>
        <taxon>Dothideomycetes</taxon>
        <taxon>Dothideomycetes incertae sedis</taxon>
        <taxon>Peltaster</taxon>
    </lineage>
</organism>
<evidence type="ECO:0000313" key="2">
    <source>
        <dbReference type="Proteomes" id="UP000503462"/>
    </source>
</evidence>
<evidence type="ECO:0000313" key="1">
    <source>
        <dbReference type="EMBL" id="QIW97895.1"/>
    </source>
</evidence>
<keyword evidence="2" id="KW-1185">Reference proteome</keyword>
<accession>A0A6H0XT99</accession>
<dbReference type="EMBL" id="CP051140">
    <property type="protein sequence ID" value="QIW97895.1"/>
    <property type="molecule type" value="Genomic_DNA"/>
</dbReference>
<name>A0A6H0XT99_9PEZI</name>
<dbReference type="AlphaFoldDB" id="A0A6H0XT99"/>
<gene>
    <name evidence="1" type="ORF">AMS68_003413</name>
</gene>
<proteinExistence type="predicted"/>
<sequence length="99" mass="11270">MVKTVRSELLQITTSPSTIHLHATTHTSIISWPPSDFSFHFRSNRFHRNQDVTLSDLSATETSSYNPVISALKSHSQEAKCLTTHYRRNTDIPLDQPCM</sequence>